<keyword evidence="5 9" id="KW-0812">Transmembrane</keyword>
<feature type="transmembrane region" description="Helical" evidence="9">
    <location>
        <begin position="496"/>
        <end position="515"/>
    </location>
</feature>
<sequence length="526" mass="56202">MALFPRGGGSPLVGFGLSRGAAFALAVLGGALQALSLAPLPLGGLQVVALALLVAVLPGASVRRGAALGLAFGFAWMLGTFFWLFVSMHRYGHLPAALAGVAVAALAAAMALYPAAGAAAFAAWAPASRWRAVVLWALLWLAGELARAQWLTGFPWGAAGYAQVDSLLAVLAPWLGVYGMGAAAAALAAWSALQALEARGARRLWALAPALALTLLPAWRGPDFTMPTTRLSVTLLQGNVPQDEKFDYTRLPATLAWHARALTAARSDLVVAPETAIPLLPEQLPQGFWDRLTAHFAAGRSHALVGMPLGDLGAGYTNSVVGLAPAVGNRPGEYRYDKHHLVPFGEFIPPGFRWFVDAMRIPLGDFSRGPRAAPSFPVNGEWVAPNICYEDLFGEELAARWNGEHPAPTLLANVSNIGWFGETVAVDQHLHISRLRSLELQRPMLRATNTGATAVIDHRGQVTHRLAPYQRGVLEGDVTGRSGTTPFAWWASRLRLWPLWVLALAGIAWLAGPAMRRRRGRSSDQR</sequence>
<comment type="similarity">
    <text evidence="2 9">Belongs to the CN hydrolase family. Apolipoprotein N-acyltransferase subfamily.</text>
</comment>
<dbReference type="CDD" id="cd07571">
    <property type="entry name" value="ALP_N-acyl_transferase"/>
    <property type="match status" value="1"/>
</dbReference>
<feature type="transmembrane region" description="Helical" evidence="9">
    <location>
        <begin position="171"/>
        <end position="192"/>
    </location>
</feature>
<name>A0ABN6PS04_9BURK</name>
<evidence type="ECO:0000259" key="10">
    <source>
        <dbReference type="PROSITE" id="PS50263"/>
    </source>
</evidence>
<feature type="transmembrane region" description="Helical" evidence="9">
    <location>
        <begin position="132"/>
        <end position="151"/>
    </location>
</feature>
<keyword evidence="3 9" id="KW-1003">Cell membrane</keyword>
<evidence type="ECO:0000256" key="4">
    <source>
        <dbReference type="ARBA" id="ARBA00022679"/>
    </source>
</evidence>
<dbReference type="InterPro" id="IPR036526">
    <property type="entry name" value="C-N_Hydrolase_sf"/>
</dbReference>
<keyword evidence="6 9" id="KW-1133">Transmembrane helix</keyword>
<accession>A0ABN6PS04</accession>
<keyword evidence="4 9" id="KW-0808">Transferase</keyword>
<feature type="transmembrane region" description="Helical" evidence="9">
    <location>
        <begin position="67"/>
        <end position="86"/>
    </location>
</feature>
<evidence type="ECO:0000256" key="2">
    <source>
        <dbReference type="ARBA" id="ARBA00010065"/>
    </source>
</evidence>
<gene>
    <name evidence="11" type="primary">cutE</name>
    <name evidence="9" type="synonym">lnt</name>
    <name evidence="11" type="ORF">CATMQ487_49440</name>
</gene>
<feature type="transmembrane region" description="Helical" evidence="9">
    <location>
        <begin position="12"/>
        <end position="32"/>
    </location>
</feature>
<comment type="pathway">
    <text evidence="9">Protein modification; lipoprotein biosynthesis (N-acyl transfer).</text>
</comment>
<feature type="domain" description="CN hydrolase" evidence="10">
    <location>
        <begin position="236"/>
        <end position="480"/>
    </location>
</feature>
<dbReference type="RefSeq" id="WP_310742563.1">
    <property type="nucleotide sequence ID" value="NZ_AP025730.1"/>
</dbReference>
<dbReference type="PROSITE" id="PS50263">
    <property type="entry name" value="CN_HYDROLASE"/>
    <property type="match status" value="1"/>
</dbReference>
<evidence type="ECO:0000256" key="6">
    <source>
        <dbReference type="ARBA" id="ARBA00022989"/>
    </source>
</evidence>
<keyword evidence="7 9" id="KW-0472">Membrane</keyword>
<comment type="function">
    <text evidence="9">Catalyzes the phospholipid dependent N-acylation of the N-terminal cysteine of apolipoprotein, the last step in lipoprotein maturation.</text>
</comment>
<dbReference type="InterPro" id="IPR003010">
    <property type="entry name" value="C-N_Hydrolase"/>
</dbReference>
<evidence type="ECO:0000256" key="8">
    <source>
        <dbReference type="ARBA" id="ARBA00023315"/>
    </source>
</evidence>
<evidence type="ECO:0000256" key="1">
    <source>
        <dbReference type="ARBA" id="ARBA00004651"/>
    </source>
</evidence>
<keyword evidence="8 9" id="KW-0012">Acyltransferase</keyword>
<proteinExistence type="inferred from homology"/>
<evidence type="ECO:0000256" key="7">
    <source>
        <dbReference type="ARBA" id="ARBA00023136"/>
    </source>
</evidence>
<dbReference type="InterPro" id="IPR045378">
    <property type="entry name" value="LNT_N"/>
</dbReference>
<reference evidence="11" key="1">
    <citation type="submission" date="2022-04" db="EMBL/GenBank/DDBJ databases">
        <title>Whole genome sequence of Sphaerotilus sp. FB-5.</title>
        <authorList>
            <person name="Takeda M."/>
            <person name="Narihara S."/>
            <person name="Akimoto M."/>
            <person name="Akimoto R."/>
            <person name="Nishiyashiki S."/>
            <person name="Murakami T."/>
        </authorList>
    </citation>
    <scope>NUCLEOTIDE SEQUENCE</scope>
    <source>
        <strain evidence="11">FB-5</strain>
    </source>
</reference>
<evidence type="ECO:0000256" key="5">
    <source>
        <dbReference type="ARBA" id="ARBA00022692"/>
    </source>
</evidence>
<dbReference type="Proteomes" id="UP001057498">
    <property type="component" value="Chromosome"/>
</dbReference>
<dbReference type="InterPro" id="IPR004563">
    <property type="entry name" value="Apolipo_AcylTrfase"/>
</dbReference>
<evidence type="ECO:0000256" key="9">
    <source>
        <dbReference type="HAMAP-Rule" id="MF_01148"/>
    </source>
</evidence>
<evidence type="ECO:0000313" key="12">
    <source>
        <dbReference type="Proteomes" id="UP001057498"/>
    </source>
</evidence>
<dbReference type="Pfam" id="PF00795">
    <property type="entry name" value="CN_hydrolase"/>
    <property type="match status" value="1"/>
</dbReference>
<comment type="catalytic activity">
    <reaction evidence="9">
        <text>N-terminal S-1,2-diacyl-sn-glyceryl-L-cysteinyl-[lipoprotein] + a glycerophospholipid = N-acyl-S-1,2-diacyl-sn-glyceryl-L-cysteinyl-[lipoprotein] + a 2-acyl-sn-glycero-3-phospholipid + H(+)</text>
        <dbReference type="Rhea" id="RHEA:48228"/>
        <dbReference type="Rhea" id="RHEA-COMP:14681"/>
        <dbReference type="Rhea" id="RHEA-COMP:14684"/>
        <dbReference type="ChEBI" id="CHEBI:15378"/>
        <dbReference type="ChEBI" id="CHEBI:136912"/>
        <dbReference type="ChEBI" id="CHEBI:140656"/>
        <dbReference type="ChEBI" id="CHEBI:140657"/>
        <dbReference type="ChEBI" id="CHEBI:140660"/>
        <dbReference type="EC" id="2.3.1.269"/>
    </reaction>
</comment>
<dbReference type="HAMAP" id="MF_01148">
    <property type="entry name" value="Lnt"/>
    <property type="match status" value="1"/>
</dbReference>
<dbReference type="PANTHER" id="PTHR38686">
    <property type="entry name" value="APOLIPOPROTEIN N-ACYLTRANSFERASE"/>
    <property type="match status" value="1"/>
</dbReference>
<evidence type="ECO:0000313" key="11">
    <source>
        <dbReference type="EMBL" id="BDI07974.1"/>
    </source>
</evidence>
<dbReference type="EC" id="2.3.1.269" evidence="9"/>
<dbReference type="NCBIfam" id="TIGR00546">
    <property type="entry name" value="lnt"/>
    <property type="match status" value="1"/>
</dbReference>
<feature type="transmembrane region" description="Helical" evidence="9">
    <location>
        <begin position="204"/>
        <end position="222"/>
    </location>
</feature>
<dbReference type="Pfam" id="PF20154">
    <property type="entry name" value="LNT_N"/>
    <property type="match status" value="1"/>
</dbReference>
<evidence type="ECO:0000256" key="3">
    <source>
        <dbReference type="ARBA" id="ARBA00022475"/>
    </source>
</evidence>
<comment type="subcellular location">
    <subcellularLocation>
        <location evidence="1 9">Cell membrane</location>
        <topology evidence="1 9">Multi-pass membrane protein</topology>
    </subcellularLocation>
</comment>
<dbReference type="PANTHER" id="PTHR38686:SF1">
    <property type="entry name" value="APOLIPOPROTEIN N-ACYLTRANSFERASE"/>
    <property type="match status" value="1"/>
</dbReference>
<keyword evidence="12" id="KW-1185">Reference proteome</keyword>
<dbReference type="EMBL" id="AP025730">
    <property type="protein sequence ID" value="BDI07974.1"/>
    <property type="molecule type" value="Genomic_DNA"/>
</dbReference>
<dbReference type="SUPFAM" id="SSF56317">
    <property type="entry name" value="Carbon-nitrogen hydrolase"/>
    <property type="match status" value="1"/>
</dbReference>
<organism evidence="11 12">
    <name type="scientific">Sphaerotilus microaerophilus</name>
    <dbReference type="NCBI Taxonomy" id="2914710"/>
    <lineage>
        <taxon>Bacteria</taxon>
        <taxon>Pseudomonadati</taxon>
        <taxon>Pseudomonadota</taxon>
        <taxon>Betaproteobacteria</taxon>
        <taxon>Burkholderiales</taxon>
        <taxon>Sphaerotilaceae</taxon>
        <taxon>Sphaerotilus</taxon>
    </lineage>
</organism>
<feature type="transmembrane region" description="Helical" evidence="9">
    <location>
        <begin position="38"/>
        <end position="60"/>
    </location>
</feature>
<protein>
    <recommendedName>
        <fullName evidence="9">Apolipoprotein N-acyltransferase</fullName>
        <shortName evidence="9">ALP N-acyltransferase</shortName>
        <ecNumber evidence="9">2.3.1.269</ecNumber>
    </recommendedName>
</protein>
<dbReference type="Gene3D" id="3.60.110.10">
    <property type="entry name" value="Carbon-nitrogen hydrolase"/>
    <property type="match status" value="1"/>
</dbReference>
<feature type="transmembrane region" description="Helical" evidence="9">
    <location>
        <begin position="98"/>
        <end position="125"/>
    </location>
</feature>